<reference evidence="2" key="1">
    <citation type="submission" date="2016-10" db="EMBL/GenBank/DDBJ databases">
        <authorList>
            <person name="de Groot N.N."/>
        </authorList>
    </citation>
    <scope>NUCLEOTIDE SEQUENCE</scope>
</reference>
<dbReference type="PANTHER" id="PTHR34406:SF1">
    <property type="entry name" value="PROTEIN YCEI"/>
    <property type="match status" value="1"/>
</dbReference>
<dbReference type="AlphaFoldDB" id="A0A1W1D7A0"/>
<proteinExistence type="predicted"/>
<name>A0A1W1D7A0_9ZZZZ</name>
<protein>
    <submittedName>
        <fullName evidence="2">Protein yceI</fullName>
    </submittedName>
</protein>
<dbReference type="SMART" id="SM00867">
    <property type="entry name" value="YceI"/>
    <property type="match status" value="1"/>
</dbReference>
<evidence type="ECO:0000259" key="1">
    <source>
        <dbReference type="SMART" id="SM00867"/>
    </source>
</evidence>
<dbReference type="EMBL" id="FPHR01000002">
    <property type="protein sequence ID" value="SFV76489.1"/>
    <property type="molecule type" value="Genomic_DNA"/>
</dbReference>
<feature type="domain" description="Lipid/polyisoprenoid-binding YceI-like" evidence="1">
    <location>
        <begin position="1"/>
        <end position="160"/>
    </location>
</feature>
<accession>A0A1W1D7A0</accession>
<dbReference type="InterPro" id="IPR007372">
    <property type="entry name" value="Lipid/polyisoprenoid-bd_YceI"/>
</dbReference>
<organism evidence="2">
    <name type="scientific">hydrothermal vent metagenome</name>
    <dbReference type="NCBI Taxonomy" id="652676"/>
    <lineage>
        <taxon>unclassified sequences</taxon>
        <taxon>metagenomes</taxon>
        <taxon>ecological metagenomes</taxon>
    </lineage>
</organism>
<dbReference type="InterPro" id="IPR036761">
    <property type="entry name" value="TTHA0802/YceI-like_sf"/>
</dbReference>
<gene>
    <name evidence="2" type="ORF">MNB_SUP05-4-574</name>
</gene>
<sequence length="162" mass="18459">MHAFVTFKIKHLGYSWLEGRFNQFSGDFDYDESNSINNRVQINIDTASIDSNHAERDKHLRSERFFDTKKFPTATFVSTNWEDKGNGKAILKGKFTLRGITKDISINVNKIGAGSDPWGGFRRGFEGETTLHLSDYKMKESSMLGTVAEDVQIWLSIEGIRQ</sequence>
<evidence type="ECO:0000313" key="2">
    <source>
        <dbReference type="EMBL" id="SFV76489.1"/>
    </source>
</evidence>
<dbReference type="PANTHER" id="PTHR34406">
    <property type="entry name" value="PROTEIN YCEI"/>
    <property type="match status" value="1"/>
</dbReference>
<dbReference type="Gene3D" id="2.40.128.110">
    <property type="entry name" value="Lipid/polyisoprenoid-binding, YceI-like"/>
    <property type="match status" value="1"/>
</dbReference>
<dbReference type="SUPFAM" id="SSF101874">
    <property type="entry name" value="YceI-like"/>
    <property type="match status" value="1"/>
</dbReference>
<dbReference type="Pfam" id="PF04264">
    <property type="entry name" value="YceI"/>
    <property type="match status" value="1"/>
</dbReference>